<dbReference type="AlphaFoldDB" id="A0A6C0C0Q7"/>
<dbReference type="SUPFAM" id="SSF88697">
    <property type="entry name" value="PUA domain-like"/>
    <property type="match status" value="1"/>
</dbReference>
<proteinExistence type="predicted"/>
<organism evidence="2">
    <name type="scientific">viral metagenome</name>
    <dbReference type="NCBI Taxonomy" id="1070528"/>
    <lineage>
        <taxon>unclassified sequences</taxon>
        <taxon>metagenomes</taxon>
        <taxon>organismal metagenomes</taxon>
    </lineage>
</organism>
<feature type="domain" description="ASCH" evidence="1">
    <location>
        <begin position="8"/>
        <end position="70"/>
    </location>
</feature>
<evidence type="ECO:0000313" key="2">
    <source>
        <dbReference type="EMBL" id="QHS97960.1"/>
    </source>
</evidence>
<reference evidence="2" key="1">
    <citation type="journal article" date="2020" name="Nature">
        <title>Giant virus diversity and host interactions through global metagenomics.</title>
        <authorList>
            <person name="Schulz F."/>
            <person name="Roux S."/>
            <person name="Paez-Espino D."/>
            <person name="Jungbluth S."/>
            <person name="Walsh D.A."/>
            <person name="Denef V.J."/>
            <person name="McMahon K.D."/>
            <person name="Konstantinidis K.T."/>
            <person name="Eloe-Fadrosh E.A."/>
            <person name="Kyrpides N.C."/>
            <person name="Woyke T."/>
        </authorList>
    </citation>
    <scope>NUCLEOTIDE SEQUENCE</scope>
    <source>
        <strain evidence="2">GVMAG-M-3300020182-33</strain>
    </source>
</reference>
<protein>
    <recommendedName>
        <fullName evidence="1">ASCH domain-containing protein</fullName>
    </recommendedName>
</protein>
<name>A0A6C0C0Q7_9ZZZZ</name>
<dbReference type="InterPro" id="IPR015947">
    <property type="entry name" value="PUA-like_sf"/>
</dbReference>
<dbReference type="Pfam" id="PF04266">
    <property type="entry name" value="ASCH"/>
    <property type="match status" value="1"/>
</dbReference>
<evidence type="ECO:0000259" key="1">
    <source>
        <dbReference type="Pfam" id="PF04266"/>
    </source>
</evidence>
<dbReference type="InterPro" id="IPR007374">
    <property type="entry name" value="ASCH_domain"/>
</dbReference>
<sequence length="184" mass="20959">MQSLDNVLTLHARWAVKIFCGSKVVEVRKSKPPTYSSGWYGIAVKGVPDAIVGIIRISHCTDEMQLQEILARGEETLVPADFLREYLGPRRVGYCWTIASVVHFTECLPFYSKGQTVKGAPSQLRQTHVHEEIRNMDTLQNPEEAVLSSLYQQWKAHQRSIVDYRRQKKAELYAAIDTLKGRGR</sequence>
<dbReference type="EMBL" id="MN739310">
    <property type="protein sequence ID" value="QHS97960.1"/>
    <property type="molecule type" value="Genomic_DNA"/>
</dbReference>
<accession>A0A6C0C0Q7</accession>
<dbReference type="Gene3D" id="2.30.130.30">
    <property type="entry name" value="Hypothetical protein"/>
    <property type="match status" value="1"/>
</dbReference>